<protein>
    <submittedName>
        <fullName evidence="2">Uncharacterized protein</fullName>
    </submittedName>
</protein>
<dbReference type="Proteomes" id="UP000187209">
    <property type="component" value="Unassembled WGS sequence"/>
</dbReference>
<feature type="region of interest" description="Disordered" evidence="1">
    <location>
        <begin position="27"/>
        <end position="46"/>
    </location>
</feature>
<organism evidence="2 3">
    <name type="scientific">Stentor coeruleus</name>
    <dbReference type="NCBI Taxonomy" id="5963"/>
    <lineage>
        <taxon>Eukaryota</taxon>
        <taxon>Sar</taxon>
        <taxon>Alveolata</taxon>
        <taxon>Ciliophora</taxon>
        <taxon>Postciliodesmatophora</taxon>
        <taxon>Heterotrichea</taxon>
        <taxon>Heterotrichida</taxon>
        <taxon>Stentoridae</taxon>
        <taxon>Stentor</taxon>
    </lineage>
</organism>
<evidence type="ECO:0000256" key="1">
    <source>
        <dbReference type="SAM" id="MobiDB-lite"/>
    </source>
</evidence>
<proteinExistence type="predicted"/>
<gene>
    <name evidence="2" type="ORF">SteCoe_30814</name>
</gene>
<dbReference type="EMBL" id="MPUH01001026">
    <property type="protein sequence ID" value="OMJ71058.1"/>
    <property type="molecule type" value="Genomic_DNA"/>
</dbReference>
<evidence type="ECO:0000313" key="2">
    <source>
        <dbReference type="EMBL" id="OMJ71058.1"/>
    </source>
</evidence>
<comment type="caution">
    <text evidence="2">The sequence shown here is derived from an EMBL/GenBank/DDBJ whole genome shotgun (WGS) entry which is preliminary data.</text>
</comment>
<feature type="compositionally biased region" description="Polar residues" evidence="1">
    <location>
        <begin position="30"/>
        <end position="46"/>
    </location>
</feature>
<reference evidence="2 3" key="1">
    <citation type="submission" date="2016-11" db="EMBL/GenBank/DDBJ databases">
        <title>The macronuclear genome of Stentor coeruleus: a giant cell with tiny introns.</title>
        <authorList>
            <person name="Slabodnick M."/>
            <person name="Ruby J.G."/>
            <person name="Reiff S.B."/>
            <person name="Swart E.C."/>
            <person name="Gosai S."/>
            <person name="Prabakaran S."/>
            <person name="Witkowska E."/>
            <person name="Larue G.E."/>
            <person name="Fisher S."/>
            <person name="Freeman R.M."/>
            <person name="Gunawardena J."/>
            <person name="Chu W."/>
            <person name="Stover N.A."/>
            <person name="Gregory B.D."/>
            <person name="Nowacki M."/>
            <person name="Derisi J."/>
            <person name="Roy S.W."/>
            <person name="Marshall W.F."/>
            <person name="Sood P."/>
        </authorList>
    </citation>
    <scope>NUCLEOTIDE SEQUENCE [LARGE SCALE GENOMIC DNA]</scope>
    <source>
        <strain evidence="2">WM001</strain>
    </source>
</reference>
<keyword evidence="3" id="KW-1185">Reference proteome</keyword>
<accession>A0A1R2B2Q1</accession>
<name>A0A1R2B2Q1_9CILI</name>
<sequence length="241" mass="28128">MHHDKNFHSYDIESIFRVQKFDAEHLPSLESPQKTTSNTTANKSPNMILSVNSSKTLNYLKLSGAFANFECSPISQDQGTFLRRNMYKKHNTSSLDLTQIDYSSKSTTKIFQFIPKIKAKQKLKPLCKEAYKYLQNKTKYETEIDVNLKNLKIKKYYTVKPQEKMSIPNKEFKTKSSFVNVNHNRNGSSKLDEENLHENMPLKKKMLKKGEKDCKNIDFDKISAISAWEINIPDYCYDNNW</sequence>
<evidence type="ECO:0000313" key="3">
    <source>
        <dbReference type="Proteomes" id="UP000187209"/>
    </source>
</evidence>
<dbReference type="AlphaFoldDB" id="A0A1R2B2Q1"/>